<name>A0A374ML91_BACUN</name>
<evidence type="ECO:0000313" key="4">
    <source>
        <dbReference type="Proteomes" id="UP000263754"/>
    </source>
</evidence>
<evidence type="ECO:0000313" key="3">
    <source>
        <dbReference type="EMBL" id="RHE60414.1"/>
    </source>
</evidence>
<sequence>MKDVLTNPAYQELPTPSNISAYPTIIDIVEAIAETEEEKISSFSPLRRTILNRSIRPGTYFVMIKETESNESVLVPMGKWHGTYFRGQSVYYDSCRPSLYREDTEEKRLLSNLQFQEFKLLLESHPVINDLMFNTLRHREIKAPIKLSINYEGLAQHYGISTNLLDFTNDKWTSAFFATTSYDAVNDIYSPIDESQQLYGVFYIYTDDSELNSYKMEPIGLNFFNRPGAQNGFALKMSHNADLNSMRNVKKIFFRHDKNASQTIFSMNQQGKKLFLDDSLIGKTKSIISNRVFSLTALIRCKSIYYSVLSDGEFQQLLKKYQIESSTSPVVLFFNDPIIMDELKYWQREGRRKYIESLYVLPVYRHEGMTWIPVDSTCSFENPS</sequence>
<dbReference type="Pfam" id="PF08867">
    <property type="entry name" value="FRG"/>
    <property type="match status" value="1"/>
</dbReference>
<reference evidence="4 5" key="1">
    <citation type="submission" date="2018-08" db="EMBL/GenBank/DDBJ databases">
        <title>A genome reference for cultivated species of the human gut microbiota.</title>
        <authorList>
            <person name="Zou Y."/>
            <person name="Xue W."/>
            <person name="Luo G."/>
        </authorList>
    </citation>
    <scope>NUCLEOTIDE SEQUENCE [LARGE SCALE GENOMIC DNA]</scope>
    <source>
        <strain evidence="3 5">AM27-46</strain>
        <strain evidence="2 4">TM10-17</strain>
    </source>
</reference>
<evidence type="ECO:0000313" key="5">
    <source>
        <dbReference type="Proteomes" id="UP000284640"/>
    </source>
</evidence>
<proteinExistence type="predicted"/>
<dbReference type="InterPro" id="IPR014966">
    <property type="entry name" value="FRG-dom"/>
</dbReference>
<accession>A0A374ML91</accession>
<dbReference type="Proteomes" id="UP000263754">
    <property type="component" value="Unassembled WGS sequence"/>
</dbReference>
<comment type="caution">
    <text evidence="2">The sequence shown here is derived from an EMBL/GenBank/DDBJ whole genome shotgun (WGS) entry which is preliminary data.</text>
</comment>
<dbReference type="EMBL" id="QSKL01000004">
    <property type="protein sequence ID" value="RHE60414.1"/>
    <property type="molecule type" value="Genomic_DNA"/>
</dbReference>
<dbReference type="RefSeq" id="WP_117963730.1">
    <property type="nucleotide sequence ID" value="NZ_JADNFT010000056.1"/>
</dbReference>
<dbReference type="Proteomes" id="UP000284640">
    <property type="component" value="Unassembled WGS sequence"/>
</dbReference>
<evidence type="ECO:0000313" key="2">
    <source>
        <dbReference type="EMBL" id="RGI72085.1"/>
    </source>
</evidence>
<feature type="domain" description="FRG" evidence="1">
    <location>
        <begin position="79"/>
        <end position="193"/>
    </location>
</feature>
<dbReference type="EMBL" id="QSOF01000039">
    <property type="protein sequence ID" value="RGI72085.1"/>
    <property type="molecule type" value="Genomic_DNA"/>
</dbReference>
<protein>
    <submittedName>
        <fullName evidence="2">FRG domain-containing protein</fullName>
    </submittedName>
</protein>
<organism evidence="2 4">
    <name type="scientific">Bacteroides uniformis</name>
    <dbReference type="NCBI Taxonomy" id="820"/>
    <lineage>
        <taxon>Bacteria</taxon>
        <taxon>Pseudomonadati</taxon>
        <taxon>Bacteroidota</taxon>
        <taxon>Bacteroidia</taxon>
        <taxon>Bacteroidales</taxon>
        <taxon>Bacteroidaceae</taxon>
        <taxon>Bacteroides</taxon>
    </lineage>
</organism>
<dbReference type="AlphaFoldDB" id="A0A374ML91"/>
<dbReference type="SMART" id="SM00901">
    <property type="entry name" value="FRG"/>
    <property type="match status" value="1"/>
</dbReference>
<gene>
    <name evidence="3" type="ORF">DW729_07825</name>
    <name evidence="2" type="ORF">DXD90_18795</name>
</gene>
<evidence type="ECO:0000259" key="1">
    <source>
        <dbReference type="SMART" id="SM00901"/>
    </source>
</evidence>